<dbReference type="EMBL" id="CP003261">
    <property type="protein sequence ID" value="AGK96299.1"/>
    <property type="molecule type" value="Genomic_DNA"/>
</dbReference>
<evidence type="ECO:0000313" key="1">
    <source>
        <dbReference type="EMBL" id="AGK96299.1"/>
    </source>
</evidence>
<keyword evidence="2" id="KW-1185">Reference proteome</keyword>
<dbReference type="InterPro" id="IPR045507">
    <property type="entry name" value="DUF6483"/>
</dbReference>
<organism evidence="1 2">
    <name type="scientific">Clostridium pasteurianum BC1</name>
    <dbReference type="NCBI Taxonomy" id="86416"/>
    <lineage>
        <taxon>Bacteria</taxon>
        <taxon>Bacillati</taxon>
        <taxon>Bacillota</taxon>
        <taxon>Clostridia</taxon>
        <taxon>Eubacteriales</taxon>
        <taxon>Clostridiaceae</taxon>
        <taxon>Clostridium</taxon>
    </lineage>
</organism>
<gene>
    <name evidence="1" type="ORF">Clopa_1313</name>
</gene>
<dbReference type="PATRIC" id="fig|86416.3.peg.1313"/>
<dbReference type="HOGENOM" id="CLU_143358_1_0_9"/>
<dbReference type="KEGG" id="cpas:Clopa_1313"/>
<protein>
    <submittedName>
        <fullName evidence="1">Uncharacterized protein</fullName>
    </submittedName>
</protein>
<reference evidence="1 2" key="1">
    <citation type="submission" date="2012-01" db="EMBL/GenBank/DDBJ databases">
        <title>Complete sequence of chromosome of Clostridium pasteurianum BC1.</title>
        <authorList>
            <consortium name="US DOE Joint Genome Institute"/>
            <person name="Lucas S."/>
            <person name="Han J."/>
            <person name="Lapidus A."/>
            <person name="Cheng J.-F."/>
            <person name="Goodwin L."/>
            <person name="Pitluck S."/>
            <person name="Peters L."/>
            <person name="Mikhailova N."/>
            <person name="Teshima H."/>
            <person name="Detter J.C."/>
            <person name="Han C."/>
            <person name="Tapia R."/>
            <person name="Land M."/>
            <person name="Hauser L."/>
            <person name="Kyrpides N."/>
            <person name="Ivanova N."/>
            <person name="Pagani I."/>
            <person name="Dunn J."/>
            <person name="Taghavi S."/>
            <person name="Francis A."/>
            <person name="van der Lelie D."/>
            <person name="Woyke T."/>
        </authorList>
    </citation>
    <scope>NUCLEOTIDE SEQUENCE [LARGE SCALE GENOMIC DNA]</scope>
    <source>
        <strain evidence="1 2">BC1</strain>
    </source>
</reference>
<dbReference type="Pfam" id="PF20092">
    <property type="entry name" value="DUF6483"/>
    <property type="match status" value="1"/>
</dbReference>
<name>R4K6Z8_CLOPA</name>
<accession>R4K6Z8</accession>
<dbReference type="Proteomes" id="UP000013523">
    <property type="component" value="Chromosome"/>
</dbReference>
<evidence type="ECO:0000313" key="2">
    <source>
        <dbReference type="Proteomes" id="UP000013523"/>
    </source>
</evidence>
<dbReference type="STRING" id="86416.Clopa_1313"/>
<sequence length="116" mass="13437">MNDDYILRIAESMGKAAGKLIFNKDQEEAESINIEAMNEKDILCILLKKLFIEGKYDKAENILFEQMERTPSQDIVNIGKEFYNQLLLKSDEELTKGKFSKKEIFQGLDDLKRALK</sequence>
<dbReference type="eggNOG" id="ENOG5033DNC">
    <property type="taxonomic scope" value="Bacteria"/>
</dbReference>
<dbReference type="RefSeq" id="WP_015614622.1">
    <property type="nucleotide sequence ID" value="NC_021182.1"/>
</dbReference>
<dbReference type="AlphaFoldDB" id="R4K6Z8"/>
<proteinExistence type="predicted"/>
<dbReference type="OrthoDB" id="1752428at2"/>